<proteinExistence type="inferred from homology"/>
<evidence type="ECO:0000256" key="6">
    <source>
        <dbReference type="ARBA" id="ARBA00023053"/>
    </source>
</evidence>
<protein>
    <submittedName>
        <fullName evidence="13">Na+/H+ antiporter</fullName>
    </submittedName>
</protein>
<keyword evidence="7 10" id="KW-0406">Ion transport</keyword>
<evidence type="ECO:0000256" key="2">
    <source>
        <dbReference type="ARBA" id="ARBA00022448"/>
    </source>
</evidence>
<feature type="transmembrane region" description="Helical" evidence="10">
    <location>
        <begin position="377"/>
        <end position="401"/>
    </location>
</feature>
<dbReference type="RefSeq" id="WP_301210793.1">
    <property type="nucleotide sequence ID" value="NZ_JAROCF010000001.1"/>
</dbReference>
<evidence type="ECO:0000256" key="11">
    <source>
        <dbReference type="SAM" id="Coils"/>
    </source>
</evidence>
<keyword evidence="3 10" id="KW-1003">Cell membrane</keyword>
<dbReference type="InterPro" id="IPR006153">
    <property type="entry name" value="Cation/H_exchanger_TM"/>
</dbReference>
<evidence type="ECO:0000313" key="14">
    <source>
        <dbReference type="Proteomes" id="UP001174208"/>
    </source>
</evidence>
<feature type="domain" description="Cation/H+ exchanger transmembrane" evidence="12">
    <location>
        <begin position="12"/>
        <end position="403"/>
    </location>
</feature>
<comment type="caution">
    <text evidence="10">Lacks conserved residue(s) required for the propagation of feature annotation.</text>
</comment>
<evidence type="ECO:0000256" key="3">
    <source>
        <dbReference type="ARBA" id="ARBA00022475"/>
    </source>
</evidence>
<dbReference type="InterPro" id="IPR038770">
    <property type="entry name" value="Na+/solute_symporter_sf"/>
</dbReference>
<evidence type="ECO:0000313" key="13">
    <source>
        <dbReference type="EMBL" id="MDN4614611.1"/>
    </source>
</evidence>
<keyword evidence="8 10" id="KW-0472">Membrane</keyword>
<feature type="transmembrane region" description="Helical" evidence="10">
    <location>
        <begin position="172"/>
        <end position="196"/>
    </location>
</feature>
<dbReference type="EMBL" id="JAROCF010000001">
    <property type="protein sequence ID" value="MDN4614611.1"/>
    <property type="molecule type" value="Genomic_DNA"/>
</dbReference>
<keyword evidence="2 10" id="KW-0813">Transport</keyword>
<dbReference type="InterPro" id="IPR004705">
    <property type="entry name" value="Cation/H_exchanger_CPA1_bac"/>
</dbReference>
<keyword evidence="5 10" id="KW-1133">Transmembrane helix</keyword>
<reference evidence="13" key="1">
    <citation type="submission" date="2023-06" db="EMBL/GenBank/DDBJ databases">
        <title>MT1 and MT2 Draft Genomes of Novel Species.</title>
        <authorList>
            <person name="Venkateswaran K."/>
        </authorList>
    </citation>
    <scope>NUCLEOTIDE SEQUENCE</scope>
    <source>
        <strain evidence="13">F6_8S_P_1B</strain>
    </source>
</reference>
<dbReference type="NCBIfam" id="TIGR00831">
    <property type="entry name" value="a_cpa1"/>
    <property type="match status" value="1"/>
</dbReference>
<evidence type="ECO:0000256" key="5">
    <source>
        <dbReference type="ARBA" id="ARBA00022989"/>
    </source>
</evidence>
<evidence type="ECO:0000256" key="10">
    <source>
        <dbReference type="RuleBase" id="RU366002"/>
    </source>
</evidence>
<dbReference type="InterPro" id="IPR018422">
    <property type="entry name" value="Cation/H_exchanger_CPA1"/>
</dbReference>
<evidence type="ECO:0000256" key="8">
    <source>
        <dbReference type="ARBA" id="ARBA00023136"/>
    </source>
</evidence>
<comment type="function">
    <text evidence="10">Na(+)/H(+) antiporter that extrudes sodium in exchange for external protons.</text>
</comment>
<sequence>MLGLELVVAIGLATLLTKIVARKTGIAQPLLLVAIGALIGLIPAFRDVALAPEVVLFLFLPALLYWESLTTSLREIRHNIRNIILNATGLVFLTAGAVAVLAHSLGMPWGPAWVLGAAVAPTDATAVTSLTRALPRRNVTILKAESLVNDGTALVLWSLAVGFTVGETEVHAGTITVAFLLAVLGGGAAGGLVAWLSILARKRLRDALTQNLAMLLTPFAAYLIAEAIHASGVLAVVVAGLILSQAGPRIGLAEARRQTDAFWSLATFLLNASLFVLVGTEFPIAVRSLVSTDLWMALGAVFAVSALIVAVRFAWLFGTAYFLRLVDRRPIQRERRLTNRARVVSGFSGFRGAVSLAAALAVPASVGSGQPFPHRDLIVFVVTGVIVVTLAVQGLILPALVRWAKLEPDPSEDEERRLGEEKALEAALDSLPSLAAEIGVDDEIAERVRAEYEEHRQLLEAEEDEHEGETTLERDRQATELRLAMLERKRQAVLDLRDEGRIDDIVLRDLQRRIDVEEVRLSGAEPGGV</sequence>
<dbReference type="Pfam" id="PF00999">
    <property type="entry name" value="Na_H_Exchanger"/>
    <property type="match status" value="1"/>
</dbReference>
<evidence type="ECO:0000256" key="7">
    <source>
        <dbReference type="ARBA" id="ARBA00023065"/>
    </source>
</evidence>
<evidence type="ECO:0000259" key="12">
    <source>
        <dbReference type="Pfam" id="PF00999"/>
    </source>
</evidence>
<keyword evidence="11" id="KW-0175">Coiled coil</keyword>
<evidence type="ECO:0000256" key="1">
    <source>
        <dbReference type="ARBA" id="ARBA00004651"/>
    </source>
</evidence>
<keyword evidence="9 10" id="KW-0739">Sodium transport</keyword>
<feature type="transmembrane region" description="Helical" evidence="10">
    <location>
        <begin position="84"/>
        <end position="106"/>
    </location>
</feature>
<keyword evidence="14" id="KW-1185">Reference proteome</keyword>
<dbReference type="Gene3D" id="1.20.1530.20">
    <property type="match status" value="1"/>
</dbReference>
<feature type="coiled-coil region" evidence="11">
    <location>
        <begin position="445"/>
        <end position="489"/>
    </location>
</feature>
<gene>
    <name evidence="13" type="ORF">P5G50_09110</name>
</gene>
<comment type="caution">
    <text evidence="13">The sequence shown here is derived from an EMBL/GenBank/DDBJ whole genome shotgun (WGS) entry which is preliminary data.</text>
</comment>
<comment type="subcellular location">
    <subcellularLocation>
        <location evidence="1 10">Cell membrane</location>
        <topology evidence="1 10">Multi-pass membrane protein</topology>
    </subcellularLocation>
</comment>
<dbReference type="Proteomes" id="UP001174208">
    <property type="component" value="Unassembled WGS sequence"/>
</dbReference>
<keyword evidence="10" id="KW-0050">Antiport</keyword>
<feature type="transmembrane region" description="Helical" evidence="10">
    <location>
        <begin position="112"/>
        <end position="135"/>
    </location>
</feature>
<organism evidence="13 14">
    <name type="scientific">Leifsonia williamsii</name>
    <dbReference type="NCBI Taxonomy" id="3035919"/>
    <lineage>
        <taxon>Bacteria</taxon>
        <taxon>Bacillati</taxon>
        <taxon>Actinomycetota</taxon>
        <taxon>Actinomycetes</taxon>
        <taxon>Micrococcales</taxon>
        <taxon>Microbacteriaceae</taxon>
        <taxon>Leifsonia</taxon>
    </lineage>
</organism>
<keyword evidence="6 10" id="KW-0915">Sodium</keyword>
<dbReference type="PANTHER" id="PTHR10110:SF86">
    <property type="entry name" value="SODIUM_HYDROGEN EXCHANGER 7"/>
    <property type="match status" value="1"/>
</dbReference>
<dbReference type="PANTHER" id="PTHR10110">
    <property type="entry name" value="SODIUM/HYDROGEN EXCHANGER"/>
    <property type="match status" value="1"/>
</dbReference>
<feature type="transmembrane region" description="Helical" evidence="10">
    <location>
        <begin position="343"/>
        <end position="365"/>
    </location>
</feature>
<feature type="transmembrane region" description="Helical" evidence="10">
    <location>
        <begin position="294"/>
        <end position="323"/>
    </location>
</feature>
<keyword evidence="4 10" id="KW-0812">Transmembrane</keyword>
<comment type="similarity">
    <text evidence="10">Belongs to the monovalent cation:proton antiporter 1 (CPA1) transporter (TC 2.A.36) family.</text>
</comment>
<evidence type="ECO:0000256" key="9">
    <source>
        <dbReference type="ARBA" id="ARBA00023201"/>
    </source>
</evidence>
<feature type="transmembrane region" description="Helical" evidence="10">
    <location>
        <begin position="31"/>
        <end position="64"/>
    </location>
</feature>
<name>A0ABT8KCX1_9MICO</name>
<feature type="transmembrane region" description="Helical" evidence="10">
    <location>
        <begin position="262"/>
        <end position="282"/>
    </location>
</feature>
<accession>A0ABT8KCX1</accession>
<evidence type="ECO:0000256" key="4">
    <source>
        <dbReference type="ARBA" id="ARBA00022692"/>
    </source>
</evidence>